<organism evidence="2 3">
    <name type="scientific">Eumeta variegata</name>
    <name type="common">Bagworm moth</name>
    <name type="synonym">Eumeta japonica</name>
    <dbReference type="NCBI Taxonomy" id="151549"/>
    <lineage>
        <taxon>Eukaryota</taxon>
        <taxon>Metazoa</taxon>
        <taxon>Ecdysozoa</taxon>
        <taxon>Arthropoda</taxon>
        <taxon>Hexapoda</taxon>
        <taxon>Insecta</taxon>
        <taxon>Pterygota</taxon>
        <taxon>Neoptera</taxon>
        <taxon>Endopterygota</taxon>
        <taxon>Lepidoptera</taxon>
        <taxon>Glossata</taxon>
        <taxon>Ditrysia</taxon>
        <taxon>Tineoidea</taxon>
        <taxon>Psychidae</taxon>
        <taxon>Oiketicinae</taxon>
        <taxon>Eumeta</taxon>
    </lineage>
</organism>
<dbReference type="AlphaFoldDB" id="A0A4C1Y7R7"/>
<reference evidence="2 3" key="1">
    <citation type="journal article" date="2019" name="Commun. Biol.">
        <title>The bagworm genome reveals a unique fibroin gene that provides high tensile strength.</title>
        <authorList>
            <person name="Kono N."/>
            <person name="Nakamura H."/>
            <person name="Ohtoshi R."/>
            <person name="Tomita M."/>
            <person name="Numata K."/>
            <person name="Arakawa K."/>
        </authorList>
    </citation>
    <scope>NUCLEOTIDE SEQUENCE [LARGE SCALE GENOMIC DNA]</scope>
</reference>
<evidence type="ECO:0000256" key="1">
    <source>
        <dbReference type="SAM" id="Phobius"/>
    </source>
</evidence>
<evidence type="ECO:0000313" key="3">
    <source>
        <dbReference type="Proteomes" id="UP000299102"/>
    </source>
</evidence>
<keyword evidence="3" id="KW-1185">Reference proteome</keyword>
<keyword evidence="1" id="KW-0472">Membrane</keyword>
<keyword evidence="1" id="KW-1133">Transmembrane helix</keyword>
<proteinExistence type="predicted"/>
<dbReference type="EMBL" id="BGZK01001112">
    <property type="protein sequence ID" value="GBP71520.1"/>
    <property type="molecule type" value="Genomic_DNA"/>
</dbReference>
<accession>A0A4C1Y7R7</accession>
<evidence type="ECO:0000313" key="2">
    <source>
        <dbReference type="EMBL" id="GBP71520.1"/>
    </source>
</evidence>
<comment type="caution">
    <text evidence="2">The sequence shown here is derived from an EMBL/GenBank/DDBJ whole genome shotgun (WGS) entry which is preliminary data.</text>
</comment>
<protein>
    <submittedName>
        <fullName evidence="2">Uncharacterized protein</fullName>
    </submittedName>
</protein>
<gene>
    <name evidence="2" type="ORF">EVAR_50579_1</name>
</gene>
<sequence>MAAGVTLVEWVRDGARAQCQYRDKSPPPSLIDNTPYGYHSTRLFLFYSVGVIGVLTVTIRNDRKSRRQHYCVRRANETRQNILTAEIKRPARREPRAPPT</sequence>
<keyword evidence="1" id="KW-0812">Transmembrane</keyword>
<dbReference type="Proteomes" id="UP000299102">
    <property type="component" value="Unassembled WGS sequence"/>
</dbReference>
<name>A0A4C1Y7R7_EUMVA</name>
<feature type="transmembrane region" description="Helical" evidence="1">
    <location>
        <begin position="43"/>
        <end position="59"/>
    </location>
</feature>